<dbReference type="GO" id="GO:0008237">
    <property type="term" value="F:metallopeptidase activity"/>
    <property type="evidence" value="ECO:0007669"/>
    <property type="project" value="InterPro"/>
</dbReference>
<protein>
    <recommendedName>
        <fullName evidence="4">WLM domain-containing protein</fullName>
    </recommendedName>
</protein>
<feature type="compositionally biased region" description="Basic residues" evidence="1">
    <location>
        <begin position="279"/>
        <end position="297"/>
    </location>
</feature>
<organism evidence="2 3">
    <name type="scientific">Melanomma pulvis-pyrius CBS 109.77</name>
    <dbReference type="NCBI Taxonomy" id="1314802"/>
    <lineage>
        <taxon>Eukaryota</taxon>
        <taxon>Fungi</taxon>
        <taxon>Dikarya</taxon>
        <taxon>Ascomycota</taxon>
        <taxon>Pezizomycotina</taxon>
        <taxon>Dothideomycetes</taxon>
        <taxon>Pleosporomycetidae</taxon>
        <taxon>Pleosporales</taxon>
        <taxon>Melanommataceae</taxon>
        <taxon>Melanomma</taxon>
    </lineage>
</organism>
<dbReference type="Proteomes" id="UP000799757">
    <property type="component" value="Unassembled WGS sequence"/>
</dbReference>
<feature type="compositionally biased region" description="Basic and acidic residues" evidence="1">
    <location>
        <begin position="265"/>
        <end position="277"/>
    </location>
</feature>
<evidence type="ECO:0008006" key="4">
    <source>
        <dbReference type="Google" id="ProtNLM"/>
    </source>
</evidence>
<proteinExistence type="predicted"/>
<evidence type="ECO:0000256" key="1">
    <source>
        <dbReference type="SAM" id="MobiDB-lite"/>
    </source>
</evidence>
<name>A0A6A6X6G5_9PLEO</name>
<feature type="compositionally biased region" description="Basic residues" evidence="1">
    <location>
        <begin position="353"/>
        <end position="365"/>
    </location>
</feature>
<dbReference type="AlphaFoldDB" id="A0A6A6X6G5"/>
<feature type="compositionally biased region" description="Basic and acidic residues" evidence="1">
    <location>
        <begin position="366"/>
        <end position="396"/>
    </location>
</feature>
<dbReference type="InterPro" id="IPR024079">
    <property type="entry name" value="MetalloPept_cat_dom_sf"/>
</dbReference>
<feature type="region of interest" description="Disordered" evidence="1">
    <location>
        <begin position="419"/>
        <end position="473"/>
    </location>
</feature>
<dbReference type="OrthoDB" id="5345836at2759"/>
<feature type="region of interest" description="Disordered" evidence="1">
    <location>
        <begin position="265"/>
        <end position="399"/>
    </location>
</feature>
<evidence type="ECO:0000313" key="2">
    <source>
        <dbReference type="EMBL" id="KAF2791922.1"/>
    </source>
</evidence>
<feature type="compositionally biased region" description="Low complexity" evidence="1">
    <location>
        <begin position="301"/>
        <end position="313"/>
    </location>
</feature>
<gene>
    <name evidence="2" type="ORF">K505DRAFT_376414</name>
</gene>
<dbReference type="EMBL" id="MU001995">
    <property type="protein sequence ID" value="KAF2791922.1"/>
    <property type="molecule type" value="Genomic_DNA"/>
</dbReference>
<feature type="compositionally biased region" description="Polar residues" evidence="1">
    <location>
        <begin position="447"/>
        <end position="473"/>
    </location>
</feature>
<feature type="compositionally biased region" description="Basic residues" evidence="1">
    <location>
        <begin position="314"/>
        <end position="326"/>
    </location>
</feature>
<keyword evidence="3" id="KW-1185">Reference proteome</keyword>
<reference evidence="2" key="1">
    <citation type="journal article" date="2020" name="Stud. Mycol.">
        <title>101 Dothideomycetes genomes: a test case for predicting lifestyles and emergence of pathogens.</title>
        <authorList>
            <person name="Haridas S."/>
            <person name="Albert R."/>
            <person name="Binder M."/>
            <person name="Bloem J."/>
            <person name="Labutti K."/>
            <person name="Salamov A."/>
            <person name="Andreopoulos B."/>
            <person name="Baker S."/>
            <person name="Barry K."/>
            <person name="Bills G."/>
            <person name="Bluhm B."/>
            <person name="Cannon C."/>
            <person name="Castanera R."/>
            <person name="Culley D."/>
            <person name="Daum C."/>
            <person name="Ezra D."/>
            <person name="Gonzalez J."/>
            <person name="Henrissat B."/>
            <person name="Kuo A."/>
            <person name="Liang C."/>
            <person name="Lipzen A."/>
            <person name="Lutzoni F."/>
            <person name="Magnuson J."/>
            <person name="Mondo S."/>
            <person name="Nolan M."/>
            <person name="Ohm R."/>
            <person name="Pangilinan J."/>
            <person name="Park H.-J."/>
            <person name="Ramirez L."/>
            <person name="Alfaro M."/>
            <person name="Sun H."/>
            <person name="Tritt A."/>
            <person name="Yoshinaga Y."/>
            <person name="Zwiers L.-H."/>
            <person name="Turgeon B."/>
            <person name="Goodwin S."/>
            <person name="Spatafora J."/>
            <person name="Crous P."/>
            <person name="Grigoriev I."/>
        </authorList>
    </citation>
    <scope>NUCLEOTIDE SEQUENCE</scope>
    <source>
        <strain evidence="2">CBS 109.77</strain>
    </source>
</reference>
<dbReference type="Gene3D" id="3.40.390.10">
    <property type="entry name" value="Collagenase (Catalytic Domain)"/>
    <property type="match status" value="1"/>
</dbReference>
<accession>A0A6A6X6G5</accession>
<sequence>MEEVEAILAYAENRASPRAPFKREGTLLQDLLNASKEDDNFKTCLTNELHTGWFAQARLEIAKLTIVIHCDDKHLTKTDGRKDLYFDNSNGRQARVQVLNHATRKPTACGGVMRAFAYEFKDKATGKRAGDAIVLCSDAGGALTAADKDTDLKFWRDKDLRSMEQGLDFFNRFLSYMLLHELMHVTDHSQCKHELYGYKEITGNAVGQTGASGPASLVRLHNADSYAFLACAWYMHGYHFQAGKFVLTPKKDRPPPSLPELIKRIQGRGETELEARAPKGSKTKKPGKPKTPKKSKKPKEPTNSKTTTAPKASNKPKKLTKKKSKPKPACDVPTKPKKGIRGLLERAATKVTGKGKKPSHRLRLRRAQERQEKRETGHEQARNLPIHDVETAAPRDGHRRPRLGIPQNQLLQVPCQAHSGLGHQGAGAERGAEEGWRRGGGGVEAKATTTAGLSSTVTPRPTSGFVTSVASTT</sequence>
<evidence type="ECO:0000313" key="3">
    <source>
        <dbReference type="Proteomes" id="UP000799757"/>
    </source>
</evidence>